<feature type="region of interest" description="Disordered" evidence="1">
    <location>
        <begin position="1"/>
        <end position="21"/>
    </location>
</feature>
<dbReference type="AlphaFoldDB" id="A0A1D2VGC2"/>
<protein>
    <submittedName>
        <fullName evidence="2">Uncharacterized protein</fullName>
    </submittedName>
</protein>
<reference evidence="3" key="1">
    <citation type="submission" date="2016-05" db="EMBL/GenBank/DDBJ databases">
        <title>Comparative genomics of biotechnologically important yeasts.</title>
        <authorList>
            <consortium name="DOE Joint Genome Institute"/>
            <person name="Riley R."/>
            <person name="Haridas S."/>
            <person name="Wolfe K.H."/>
            <person name="Lopes M.R."/>
            <person name="Hittinger C.T."/>
            <person name="Goker M."/>
            <person name="Salamov A."/>
            <person name="Wisecaver J."/>
            <person name="Long T.M."/>
            <person name="Aerts A.L."/>
            <person name="Barry K."/>
            <person name="Choi C."/>
            <person name="Clum A."/>
            <person name="Coughlan A.Y."/>
            <person name="Deshpande S."/>
            <person name="Douglass A.P."/>
            <person name="Hanson S.J."/>
            <person name="Klenk H.-P."/>
            <person name="Labutti K."/>
            <person name="Lapidus A."/>
            <person name="Lindquist E."/>
            <person name="Lipzen A."/>
            <person name="Meier-Kolthoff J.P."/>
            <person name="Ohm R.A."/>
            <person name="Otillar R.P."/>
            <person name="Pangilinan J."/>
            <person name="Peng Y."/>
            <person name="Rokas A."/>
            <person name="Rosa C.A."/>
            <person name="Scheuner C."/>
            <person name="Sibirny A.A."/>
            <person name="Slot J.C."/>
            <person name="Stielow J.B."/>
            <person name="Sun H."/>
            <person name="Kurtzman C.P."/>
            <person name="Blackwell M."/>
            <person name="Grigoriev I.V."/>
            <person name="Jeffries T.W."/>
        </authorList>
    </citation>
    <scope>NUCLEOTIDE SEQUENCE [LARGE SCALE GENOMIC DNA]</scope>
    <source>
        <strain evidence="3">DSM 1968</strain>
    </source>
</reference>
<dbReference type="EMBL" id="KV454481">
    <property type="protein sequence ID" value="ODV60649.1"/>
    <property type="molecule type" value="Genomic_DNA"/>
</dbReference>
<evidence type="ECO:0000313" key="2">
    <source>
        <dbReference type="EMBL" id="ODV60649.1"/>
    </source>
</evidence>
<organism evidence="2 3">
    <name type="scientific">Ascoidea rubescens DSM 1968</name>
    <dbReference type="NCBI Taxonomy" id="1344418"/>
    <lineage>
        <taxon>Eukaryota</taxon>
        <taxon>Fungi</taxon>
        <taxon>Dikarya</taxon>
        <taxon>Ascomycota</taxon>
        <taxon>Saccharomycotina</taxon>
        <taxon>Saccharomycetes</taxon>
        <taxon>Ascoideaceae</taxon>
        <taxon>Ascoidea</taxon>
    </lineage>
</organism>
<dbReference type="RefSeq" id="XP_020046956.1">
    <property type="nucleotide sequence ID" value="XM_020194763.1"/>
</dbReference>
<evidence type="ECO:0000313" key="3">
    <source>
        <dbReference type="Proteomes" id="UP000095038"/>
    </source>
</evidence>
<accession>A0A1D2VGC2</accession>
<dbReference type="GeneID" id="30968399"/>
<name>A0A1D2VGC2_9ASCO</name>
<evidence type="ECO:0000256" key="1">
    <source>
        <dbReference type="SAM" id="MobiDB-lite"/>
    </source>
</evidence>
<dbReference type="InParanoid" id="A0A1D2VGC2"/>
<keyword evidence="3" id="KW-1185">Reference proteome</keyword>
<sequence>MNEGIGRRTNSHSTSVSHDPRSNLNHLVIDMINHYEFYRSVKSSRTSQWVIELYSGNNSSASLSTIKAITIEQSQITRLFTPVQDVQG</sequence>
<dbReference type="Proteomes" id="UP000095038">
    <property type="component" value="Unassembled WGS sequence"/>
</dbReference>
<proteinExistence type="predicted"/>
<gene>
    <name evidence="2" type="ORF">ASCRUDRAFT_8268</name>
</gene>
<feature type="compositionally biased region" description="Polar residues" evidence="1">
    <location>
        <begin position="11"/>
        <end position="21"/>
    </location>
</feature>